<sequence length="125" mass="13520">MDLRIHRCLSDGGISMSHSATSHGGASHGSVKSYLIGFILSVILTVIPFAMVMSDTASHSLIIGTVVASAIIQIVVHLVYFLHLSTASEARWNLVAFLFTAVIIFIVVVGSLWIMYNLNLNMMVS</sequence>
<keyword evidence="11 17" id="KW-0472">Membrane</keyword>
<keyword evidence="9 17" id="KW-1133">Transmembrane helix</keyword>
<evidence type="ECO:0000256" key="1">
    <source>
        <dbReference type="ARBA" id="ARBA00004651"/>
    </source>
</evidence>
<dbReference type="NCBIfam" id="TIGR02847">
    <property type="entry name" value="CyoD"/>
    <property type="match status" value="1"/>
</dbReference>
<keyword evidence="6" id="KW-1003">Cell membrane</keyword>
<feature type="transmembrane region" description="Helical" evidence="17">
    <location>
        <begin position="60"/>
        <end position="82"/>
    </location>
</feature>
<dbReference type="AlphaFoldDB" id="A0A377N8Y8"/>
<dbReference type="InterPro" id="IPR014210">
    <property type="entry name" value="Cyt_o_ubiqinol_oxidase_su4"/>
</dbReference>
<evidence type="ECO:0000256" key="14">
    <source>
        <dbReference type="ARBA" id="ARBA00030211"/>
    </source>
</evidence>
<dbReference type="Proteomes" id="UP000254304">
    <property type="component" value="Unassembled WGS sequence"/>
</dbReference>
<evidence type="ECO:0000256" key="2">
    <source>
        <dbReference type="ARBA" id="ARBA00008079"/>
    </source>
</evidence>
<keyword evidence="7 17" id="KW-0812">Transmembrane</keyword>
<dbReference type="GO" id="GO:0019646">
    <property type="term" value="P:aerobic electron transport chain"/>
    <property type="evidence" value="ECO:0007669"/>
    <property type="project" value="TreeGrafter"/>
</dbReference>
<dbReference type="EMBL" id="UGGO01000001">
    <property type="protein sequence ID" value="STQ43415.1"/>
    <property type="molecule type" value="Genomic_DNA"/>
</dbReference>
<evidence type="ECO:0000256" key="6">
    <source>
        <dbReference type="ARBA" id="ARBA00022475"/>
    </source>
</evidence>
<name>A0A377N8Y8_9GAMM</name>
<evidence type="ECO:0000313" key="19">
    <source>
        <dbReference type="Proteomes" id="UP000254304"/>
    </source>
</evidence>
<proteinExistence type="inferred from homology"/>
<evidence type="ECO:0000256" key="16">
    <source>
        <dbReference type="ARBA" id="ARBA00032185"/>
    </source>
</evidence>
<comment type="similarity">
    <text evidence="2">Belongs to the cytochrome c oxidase bacterial subunit 4 family.</text>
</comment>
<evidence type="ECO:0000256" key="7">
    <source>
        <dbReference type="ARBA" id="ARBA00022692"/>
    </source>
</evidence>
<evidence type="ECO:0000313" key="18">
    <source>
        <dbReference type="EMBL" id="STQ43415.1"/>
    </source>
</evidence>
<dbReference type="InterPro" id="IPR005171">
    <property type="entry name" value="Cyt_c_oxidase_su4_prok"/>
</dbReference>
<dbReference type="Pfam" id="PF03626">
    <property type="entry name" value="COX4_pro"/>
    <property type="match status" value="1"/>
</dbReference>
<dbReference type="PANTHER" id="PTHR36835">
    <property type="entry name" value="CYTOCHROME BO(3) UBIQUINOL OXIDASE SUBUNIT 4"/>
    <property type="match status" value="1"/>
</dbReference>
<feature type="transmembrane region" description="Helical" evidence="17">
    <location>
        <begin position="34"/>
        <end position="54"/>
    </location>
</feature>
<keyword evidence="8" id="KW-0249">Electron transport</keyword>
<protein>
    <recommendedName>
        <fullName evidence="4">Cytochrome bo(3) ubiquinol oxidase subunit 4</fullName>
    </recommendedName>
    <alternativeName>
        <fullName evidence="16">Cytochrome o ubiquinol oxidase subunit 4</fullName>
    </alternativeName>
    <alternativeName>
        <fullName evidence="13">Oxidase bo(3) subunit 4</fullName>
    </alternativeName>
    <alternativeName>
        <fullName evidence="14">Ubiquinol oxidase polypeptide IV</fullName>
    </alternativeName>
    <alternativeName>
        <fullName evidence="15">Ubiquinol oxidase subunit 4</fullName>
    </alternativeName>
</protein>
<gene>
    <name evidence="18" type="primary">cyoD</name>
    <name evidence="18" type="ORF">NCTC12157_01103</name>
</gene>
<keyword evidence="10" id="KW-0560">Oxidoreductase</keyword>
<dbReference type="PANTHER" id="PTHR36835:SF1">
    <property type="entry name" value="CYTOCHROME BO(3) UBIQUINOL OXIDASE SUBUNIT 4"/>
    <property type="match status" value="1"/>
</dbReference>
<comment type="function">
    <text evidence="12">Cytochrome bo(3) ubiquinol terminal oxidase is the component of the aerobic respiratory chain of E.coli that predominates when cells are grown at high aeration. Has proton pump activity across the membrane in addition to electron transfer, pumping 2 protons/electron.</text>
</comment>
<evidence type="ECO:0000256" key="11">
    <source>
        <dbReference type="ARBA" id="ARBA00023136"/>
    </source>
</evidence>
<evidence type="ECO:0000256" key="3">
    <source>
        <dbReference type="ARBA" id="ARBA00011700"/>
    </source>
</evidence>
<reference evidence="18 19" key="1">
    <citation type="submission" date="2018-06" db="EMBL/GenBank/DDBJ databases">
        <authorList>
            <consortium name="Pathogen Informatics"/>
            <person name="Doyle S."/>
        </authorList>
    </citation>
    <scope>NUCLEOTIDE SEQUENCE [LARGE SCALE GENOMIC DNA]</scope>
    <source>
        <strain evidence="18 19">NCTC12157</strain>
    </source>
</reference>
<evidence type="ECO:0000256" key="9">
    <source>
        <dbReference type="ARBA" id="ARBA00022989"/>
    </source>
</evidence>
<organism evidence="18 19">
    <name type="scientific">Ewingella americana</name>
    <dbReference type="NCBI Taxonomy" id="41202"/>
    <lineage>
        <taxon>Bacteria</taxon>
        <taxon>Pseudomonadati</taxon>
        <taxon>Pseudomonadota</taxon>
        <taxon>Gammaproteobacteria</taxon>
        <taxon>Enterobacterales</taxon>
        <taxon>Yersiniaceae</taxon>
        <taxon>Ewingella</taxon>
    </lineage>
</organism>
<evidence type="ECO:0000256" key="15">
    <source>
        <dbReference type="ARBA" id="ARBA00031887"/>
    </source>
</evidence>
<dbReference type="GO" id="GO:0015990">
    <property type="term" value="P:electron transport coupled proton transport"/>
    <property type="evidence" value="ECO:0007669"/>
    <property type="project" value="InterPro"/>
</dbReference>
<dbReference type="InterPro" id="IPR050968">
    <property type="entry name" value="Cytochrome_c_oxidase_bac_sub4"/>
</dbReference>
<dbReference type="GO" id="GO:0009486">
    <property type="term" value="F:cytochrome bo3 ubiquinol oxidase activity"/>
    <property type="evidence" value="ECO:0007669"/>
    <property type="project" value="InterPro"/>
</dbReference>
<dbReference type="GO" id="GO:0009319">
    <property type="term" value="C:cytochrome o ubiquinol oxidase complex"/>
    <property type="evidence" value="ECO:0007669"/>
    <property type="project" value="TreeGrafter"/>
</dbReference>
<dbReference type="NCBIfam" id="NF007878">
    <property type="entry name" value="PRK10582.1"/>
    <property type="match status" value="1"/>
</dbReference>
<feature type="transmembrane region" description="Helical" evidence="17">
    <location>
        <begin position="94"/>
        <end position="116"/>
    </location>
</feature>
<evidence type="ECO:0000256" key="4">
    <source>
        <dbReference type="ARBA" id="ARBA00014689"/>
    </source>
</evidence>
<accession>A0A377N8Y8</accession>
<evidence type="ECO:0000256" key="12">
    <source>
        <dbReference type="ARBA" id="ARBA00025694"/>
    </source>
</evidence>
<evidence type="ECO:0000256" key="10">
    <source>
        <dbReference type="ARBA" id="ARBA00023002"/>
    </source>
</evidence>
<dbReference type="GO" id="GO:0015078">
    <property type="term" value="F:proton transmembrane transporter activity"/>
    <property type="evidence" value="ECO:0007669"/>
    <property type="project" value="TreeGrafter"/>
</dbReference>
<evidence type="ECO:0000256" key="5">
    <source>
        <dbReference type="ARBA" id="ARBA00022448"/>
    </source>
</evidence>
<evidence type="ECO:0000256" key="17">
    <source>
        <dbReference type="SAM" id="Phobius"/>
    </source>
</evidence>
<evidence type="ECO:0000256" key="8">
    <source>
        <dbReference type="ARBA" id="ARBA00022982"/>
    </source>
</evidence>
<evidence type="ECO:0000256" key="13">
    <source>
        <dbReference type="ARBA" id="ARBA00030071"/>
    </source>
</evidence>
<keyword evidence="5" id="KW-0813">Transport</keyword>
<comment type="subunit">
    <text evidence="3">Heterooctamer of two A chains, two B chains, two C chains and two D chains.</text>
</comment>
<comment type="subcellular location">
    <subcellularLocation>
        <location evidence="1">Cell membrane</location>
        <topology evidence="1">Multi-pass membrane protein</topology>
    </subcellularLocation>
</comment>
<dbReference type="GO" id="GO:0005886">
    <property type="term" value="C:plasma membrane"/>
    <property type="evidence" value="ECO:0007669"/>
    <property type="project" value="UniProtKB-SubCell"/>
</dbReference>